<dbReference type="PANTHER" id="PTHR33653">
    <property type="entry name" value="RIBONUCLEASE VAPC2"/>
    <property type="match status" value="1"/>
</dbReference>
<dbReference type="InterPro" id="IPR022907">
    <property type="entry name" value="VapC_family"/>
</dbReference>
<keyword evidence="6 8" id="KW-0460">Magnesium</keyword>
<organism evidence="10 11">
    <name type="scientific">Oleiharenicola lentus</name>
    <dbReference type="NCBI Taxonomy" id="2508720"/>
    <lineage>
        <taxon>Bacteria</taxon>
        <taxon>Pseudomonadati</taxon>
        <taxon>Verrucomicrobiota</taxon>
        <taxon>Opitutia</taxon>
        <taxon>Opitutales</taxon>
        <taxon>Opitutaceae</taxon>
        <taxon>Oleiharenicola</taxon>
    </lineage>
</organism>
<name>A0A4Q1C841_9BACT</name>
<dbReference type="EC" id="3.1.-.-" evidence="8"/>
<dbReference type="GO" id="GO:0016787">
    <property type="term" value="F:hydrolase activity"/>
    <property type="evidence" value="ECO:0007669"/>
    <property type="project" value="UniProtKB-KW"/>
</dbReference>
<dbReference type="EMBL" id="SDHX01000001">
    <property type="protein sequence ID" value="RXK55104.1"/>
    <property type="molecule type" value="Genomic_DNA"/>
</dbReference>
<evidence type="ECO:0000256" key="6">
    <source>
        <dbReference type="ARBA" id="ARBA00022842"/>
    </source>
</evidence>
<evidence type="ECO:0000256" key="3">
    <source>
        <dbReference type="ARBA" id="ARBA00022722"/>
    </source>
</evidence>
<evidence type="ECO:0000259" key="9">
    <source>
        <dbReference type="Pfam" id="PF01850"/>
    </source>
</evidence>
<proteinExistence type="inferred from homology"/>
<dbReference type="SUPFAM" id="SSF88723">
    <property type="entry name" value="PIN domain-like"/>
    <property type="match status" value="1"/>
</dbReference>
<keyword evidence="4 8" id="KW-0479">Metal-binding</keyword>
<dbReference type="Gene3D" id="3.40.50.1010">
    <property type="entry name" value="5'-nuclease"/>
    <property type="match status" value="1"/>
</dbReference>
<evidence type="ECO:0000256" key="5">
    <source>
        <dbReference type="ARBA" id="ARBA00022801"/>
    </source>
</evidence>
<dbReference type="AlphaFoldDB" id="A0A4Q1C841"/>
<feature type="domain" description="PIN" evidence="9">
    <location>
        <begin position="6"/>
        <end position="122"/>
    </location>
</feature>
<keyword evidence="5 8" id="KW-0378">Hydrolase</keyword>
<dbReference type="GO" id="GO:0000287">
    <property type="term" value="F:magnesium ion binding"/>
    <property type="evidence" value="ECO:0007669"/>
    <property type="project" value="UniProtKB-UniRule"/>
</dbReference>
<dbReference type="HAMAP" id="MF_00265">
    <property type="entry name" value="VapC_Nob1"/>
    <property type="match status" value="1"/>
</dbReference>
<feature type="binding site" evidence="8">
    <location>
        <position position="96"/>
    </location>
    <ligand>
        <name>Mg(2+)</name>
        <dbReference type="ChEBI" id="CHEBI:18420"/>
    </ligand>
</feature>
<keyword evidence="2 8" id="KW-1277">Toxin-antitoxin system</keyword>
<comment type="caution">
    <text evidence="10">The sequence shown here is derived from an EMBL/GenBank/DDBJ whole genome shotgun (WGS) entry which is preliminary data.</text>
</comment>
<dbReference type="InterPro" id="IPR050556">
    <property type="entry name" value="Type_II_TA_system_RNase"/>
</dbReference>
<dbReference type="GO" id="GO:0004540">
    <property type="term" value="F:RNA nuclease activity"/>
    <property type="evidence" value="ECO:0007669"/>
    <property type="project" value="InterPro"/>
</dbReference>
<dbReference type="InterPro" id="IPR029060">
    <property type="entry name" value="PIN-like_dom_sf"/>
</dbReference>
<keyword evidence="8" id="KW-0800">Toxin</keyword>
<dbReference type="InterPro" id="IPR002716">
    <property type="entry name" value="PIN_dom"/>
</dbReference>
<gene>
    <name evidence="8" type="primary">vapC</name>
    <name evidence="10" type="ORF">ESB00_04180</name>
</gene>
<accession>A0A4Q1C841</accession>
<dbReference type="PANTHER" id="PTHR33653:SF1">
    <property type="entry name" value="RIBONUCLEASE VAPC2"/>
    <property type="match status" value="1"/>
</dbReference>
<keyword evidence="11" id="KW-1185">Reference proteome</keyword>
<dbReference type="OrthoDB" id="195672at2"/>
<evidence type="ECO:0000256" key="1">
    <source>
        <dbReference type="ARBA" id="ARBA00001946"/>
    </source>
</evidence>
<evidence type="ECO:0000256" key="2">
    <source>
        <dbReference type="ARBA" id="ARBA00022649"/>
    </source>
</evidence>
<evidence type="ECO:0000256" key="8">
    <source>
        <dbReference type="HAMAP-Rule" id="MF_00265"/>
    </source>
</evidence>
<dbReference type="GO" id="GO:0090729">
    <property type="term" value="F:toxin activity"/>
    <property type="evidence" value="ECO:0007669"/>
    <property type="project" value="UniProtKB-KW"/>
</dbReference>
<keyword evidence="3 8" id="KW-0540">Nuclease</keyword>
<dbReference type="RefSeq" id="WP_129046470.1">
    <property type="nucleotide sequence ID" value="NZ_SDHX01000001.1"/>
</dbReference>
<reference evidence="10 11" key="1">
    <citation type="submission" date="2019-01" db="EMBL/GenBank/DDBJ databases">
        <title>Lacunisphaera sp. strain TWA-58.</title>
        <authorList>
            <person name="Chen W.-M."/>
        </authorList>
    </citation>
    <scope>NUCLEOTIDE SEQUENCE [LARGE SCALE GENOMIC DNA]</scope>
    <source>
        <strain evidence="10 11">TWA-58</strain>
    </source>
</reference>
<evidence type="ECO:0000256" key="4">
    <source>
        <dbReference type="ARBA" id="ARBA00022723"/>
    </source>
</evidence>
<evidence type="ECO:0000313" key="10">
    <source>
        <dbReference type="EMBL" id="RXK55104.1"/>
    </source>
</evidence>
<dbReference type="Pfam" id="PF01850">
    <property type="entry name" value="PIN"/>
    <property type="match status" value="1"/>
</dbReference>
<comment type="similarity">
    <text evidence="7 8">Belongs to the PINc/VapC protein family.</text>
</comment>
<protein>
    <recommendedName>
        <fullName evidence="8">Ribonuclease VapC</fullName>
        <shortName evidence="8">RNase VapC</shortName>
        <ecNumber evidence="8">3.1.-.-</ecNumber>
    </recommendedName>
    <alternativeName>
        <fullName evidence="8">Toxin VapC</fullName>
    </alternativeName>
</protein>
<comment type="function">
    <text evidence="8">Toxic component of a toxin-antitoxin (TA) system. An RNase.</text>
</comment>
<evidence type="ECO:0000313" key="11">
    <source>
        <dbReference type="Proteomes" id="UP000290218"/>
    </source>
</evidence>
<evidence type="ECO:0000256" key="7">
    <source>
        <dbReference type="ARBA" id="ARBA00038093"/>
    </source>
</evidence>
<comment type="cofactor">
    <cofactor evidence="1 8">
        <name>Mg(2+)</name>
        <dbReference type="ChEBI" id="CHEBI:18420"/>
    </cofactor>
</comment>
<sequence length="130" mass="14622">MANLVLPDSSYFITRAREGVDPFQELRAHADGWEFATCGLVLMEVCRGRSDAHVYKRFRERFAVMIFVPATSSTWERATQLAWSLDRQGIVIPATDIFIAASALQVGAAVLTYDAHFRQIPELTVLECLE</sequence>
<feature type="binding site" evidence="8">
    <location>
        <position position="8"/>
    </location>
    <ligand>
        <name>Mg(2+)</name>
        <dbReference type="ChEBI" id="CHEBI:18420"/>
    </ligand>
</feature>
<dbReference type="Proteomes" id="UP000290218">
    <property type="component" value="Unassembled WGS sequence"/>
</dbReference>